<dbReference type="Proteomes" id="UP000502508">
    <property type="component" value="Chromosome"/>
</dbReference>
<dbReference type="InterPro" id="IPR042183">
    <property type="entry name" value="MmgE/PrpD_sf_1"/>
</dbReference>
<evidence type="ECO:0000256" key="1">
    <source>
        <dbReference type="ARBA" id="ARBA00006174"/>
    </source>
</evidence>
<dbReference type="SUPFAM" id="SSF103378">
    <property type="entry name" value="2-methylcitrate dehydratase PrpD"/>
    <property type="match status" value="1"/>
</dbReference>
<dbReference type="RefSeq" id="WP_173035137.1">
    <property type="nucleotide sequence ID" value="NZ_AP022870.1"/>
</dbReference>
<dbReference type="InterPro" id="IPR045337">
    <property type="entry name" value="MmgE_PrpD_C"/>
</dbReference>
<proteinExistence type="inferred from homology"/>
<dbReference type="KEGG" id="pfla:Pflav_017730"/>
<evidence type="ECO:0000313" key="4">
    <source>
        <dbReference type="EMBL" id="BCB75363.1"/>
    </source>
</evidence>
<name>A0A6F8XNG7_9ACTN</name>
<evidence type="ECO:0000313" key="5">
    <source>
        <dbReference type="Proteomes" id="UP000502508"/>
    </source>
</evidence>
<dbReference type="EMBL" id="AP022870">
    <property type="protein sequence ID" value="BCB75363.1"/>
    <property type="molecule type" value="Genomic_DNA"/>
</dbReference>
<dbReference type="InterPro" id="IPR042188">
    <property type="entry name" value="MmgE/PrpD_sf_2"/>
</dbReference>
<evidence type="ECO:0000259" key="2">
    <source>
        <dbReference type="Pfam" id="PF03972"/>
    </source>
</evidence>
<protein>
    <recommendedName>
        <fullName evidence="6">2-methylcitrate dehydratase</fullName>
    </recommendedName>
</protein>
<dbReference type="PANTHER" id="PTHR16943:SF8">
    <property type="entry name" value="2-METHYLCITRATE DEHYDRATASE"/>
    <property type="match status" value="1"/>
</dbReference>
<dbReference type="AlphaFoldDB" id="A0A6F8XNG7"/>
<dbReference type="Gene3D" id="3.30.1330.120">
    <property type="entry name" value="2-methylcitrate dehydratase PrpD"/>
    <property type="match status" value="1"/>
</dbReference>
<gene>
    <name evidence="4" type="ORF">Pflav_017730</name>
</gene>
<dbReference type="InterPro" id="IPR045336">
    <property type="entry name" value="MmgE_PrpD_N"/>
</dbReference>
<evidence type="ECO:0000259" key="3">
    <source>
        <dbReference type="Pfam" id="PF19305"/>
    </source>
</evidence>
<dbReference type="InterPro" id="IPR036148">
    <property type="entry name" value="MmgE/PrpD_sf"/>
</dbReference>
<sequence length="448" mass="47110">MLTIERFAAELYAFAGSVTGAERAAARTCLADALACAAAGVGTPAHASAAAAMGDLDRGGDTQPVTVWFSGTRTGVLAAAYLNSVAVSAHDLDDGHRGAIGHPGGAVMPAVLAELELTGSTVDPLEAVAVGYEAALRIAQARDPARFERTATGRWGSYAAAAASWFVHGDPPATLAHALAHAGSLAPQLAPPDPRAVDGIKEGTPWAVVAGLMAARLARARVPGPLYLLEREDAYGPGDLDRIAARHPGTVTESYFKRYACCRWIHPVLDRLADMYPGAPLSAAELAGIDAVEVVTFERSLRLTNRPDPRTLEEAHYSFPFCVALALTAGPDALLPIRPETLGDPATVDLAKRVRLTTDPAYDAAFPGRTPATVRVRTAGRVRELSTPTARGDPGLPLPAEALRHKHRRLAARHGPAVDAALARLLDPTSPVDAHELTQTISRPQEER</sequence>
<reference evidence="4 5" key="1">
    <citation type="submission" date="2020-03" db="EMBL/GenBank/DDBJ databases">
        <title>Whole genome shotgun sequence of Phytohabitans flavus NBRC 107702.</title>
        <authorList>
            <person name="Komaki H."/>
            <person name="Tamura T."/>
        </authorList>
    </citation>
    <scope>NUCLEOTIDE SEQUENCE [LARGE SCALE GENOMIC DNA]</scope>
    <source>
        <strain evidence="4 5">NBRC 107702</strain>
    </source>
</reference>
<accession>A0A6F8XNG7</accession>
<feature type="domain" description="MmgE/PrpD N-terminal" evidence="2">
    <location>
        <begin position="21"/>
        <end position="234"/>
    </location>
</feature>
<comment type="similarity">
    <text evidence="1">Belongs to the PrpD family.</text>
</comment>
<dbReference type="Gene3D" id="1.10.4100.10">
    <property type="entry name" value="2-methylcitrate dehydratase PrpD"/>
    <property type="match status" value="1"/>
</dbReference>
<dbReference type="GO" id="GO:0016829">
    <property type="term" value="F:lyase activity"/>
    <property type="evidence" value="ECO:0007669"/>
    <property type="project" value="InterPro"/>
</dbReference>
<dbReference type="Pfam" id="PF19305">
    <property type="entry name" value="MmgE_PrpD_C"/>
    <property type="match status" value="1"/>
</dbReference>
<reference evidence="4 5" key="2">
    <citation type="submission" date="2020-03" db="EMBL/GenBank/DDBJ databases">
        <authorList>
            <person name="Ichikawa N."/>
            <person name="Kimura A."/>
            <person name="Kitahashi Y."/>
            <person name="Uohara A."/>
        </authorList>
    </citation>
    <scope>NUCLEOTIDE SEQUENCE [LARGE SCALE GENOMIC DNA]</scope>
    <source>
        <strain evidence="4 5">NBRC 107702</strain>
    </source>
</reference>
<dbReference type="Pfam" id="PF03972">
    <property type="entry name" value="MmgE_PrpD_N"/>
    <property type="match status" value="1"/>
</dbReference>
<dbReference type="InterPro" id="IPR005656">
    <property type="entry name" value="MmgE_PrpD"/>
</dbReference>
<dbReference type="PANTHER" id="PTHR16943">
    <property type="entry name" value="2-METHYLCITRATE DEHYDRATASE-RELATED"/>
    <property type="match status" value="1"/>
</dbReference>
<organism evidence="4 5">
    <name type="scientific">Phytohabitans flavus</name>
    <dbReference type="NCBI Taxonomy" id="1076124"/>
    <lineage>
        <taxon>Bacteria</taxon>
        <taxon>Bacillati</taxon>
        <taxon>Actinomycetota</taxon>
        <taxon>Actinomycetes</taxon>
        <taxon>Micromonosporales</taxon>
        <taxon>Micromonosporaceae</taxon>
    </lineage>
</organism>
<feature type="domain" description="MmgE/PrpD C-terminal" evidence="3">
    <location>
        <begin position="259"/>
        <end position="420"/>
    </location>
</feature>
<keyword evidence="5" id="KW-1185">Reference proteome</keyword>
<evidence type="ECO:0008006" key="6">
    <source>
        <dbReference type="Google" id="ProtNLM"/>
    </source>
</evidence>